<comment type="caution">
    <text evidence="6">The sequence shown here is derived from an EMBL/GenBank/DDBJ whole genome shotgun (WGS) entry which is preliminary data.</text>
</comment>
<dbReference type="OrthoDB" id="10254304at2759"/>
<feature type="compositionally biased region" description="Basic and acidic residues" evidence="3">
    <location>
        <begin position="399"/>
        <end position="418"/>
    </location>
</feature>
<dbReference type="FunFam" id="3.30.565.10:FF:000014">
    <property type="entry name" value="Mismatch repair endonuclease pms1, putative"/>
    <property type="match status" value="1"/>
</dbReference>
<dbReference type="InterPro" id="IPR042121">
    <property type="entry name" value="MutL_C_regsub"/>
</dbReference>
<dbReference type="GO" id="GO:0030983">
    <property type="term" value="F:mismatched DNA binding"/>
    <property type="evidence" value="ECO:0007669"/>
    <property type="project" value="InterPro"/>
</dbReference>
<dbReference type="Gene3D" id="3.30.565.10">
    <property type="entry name" value="Histidine kinase-like ATPase, C-terminal domain"/>
    <property type="match status" value="1"/>
</dbReference>
<evidence type="ECO:0000313" key="6">
    <source>
        <dbReference type="EMBL" id="OQS04853.1"/>
    </source>
</evidence>
<dbReference type="AlphaFoldDB" id="A0A1W0A3J1"/>
<keyword evidence="6" id="KW-0378">Hydrolase</keyword>
<keyword evidence="2" id="KW-0227">DNA damage</keyword>
<accession>A0A1W0A3J1</accession>
<dbReference type="SMART" id="SM01340">
    <property type="entry name" value="DNA_mis_repair"/>
    <property type="match status" value="1"/>
</dbReference>
<keyword evidence="7" id="KW-1185">Reference proteome</keyword>
<dbReference type="FunFam" id="3.30.1370.100:FF:000001">
    <property type="entry name" value="Mismatch repair endonuclease pms1, putative"/>
    <property type="match status" value="1"/>
</dbReference>
<dbReference type="NCBIfam" id="TIGR00585">
    <property type="entry name" value="mutl"/>
    <property type="match status" value="1"/>
</dbReference>
<dbReference type="Gene3D" id="3.30.1540.20">
    <property type="entry name" value="MutL, C-terminal domain, dimerisation subdomain"/>
    <property type="match status" value="1"/>
</dbReference>
<comment type="similarity">
    <text evidence="1">Belongs to the DNA mismatch repair MutL/HexB family.</text>
</comment>
<dbReference type="Gene3D" id="3.30.1370.100">
    <property type="entry name" value="MutL, C-terminal domain, regulatory subdomain"/>
    <property type="match status" value="1"/>
</dbReference>
<evidence type="ECO:0000259" key="5">
    <source>
        <dbReference type="SMART" id="SM01340"/>
    </source>
</evidence>
<feature type="compositionally biased region" description="Polar residues" evidence="3">
    <location>
        <begin position="420"/>
        <end position="430"/>
    </location>
</feature>
<dbReference type="Pfam" id="PF08676">
    <property type="entry name" value="MutL_C"/>
    <property type="match status" value="1"/>
</dbReference>
<organism evidence="6 7">
    <name type="scientific">Thraustotheca clavata</name>
    <dbReference type="NCBI Taxonomy" id="74557"/>
    <lineage>
        <taxon>Eukaryota</taxon>
        <taxon>Sar</taxon>
        <taxon>Stramenopiles</taxon>
        <taxon>Oomycota</taxon>
        <taxon>Saprolegniomycetes</taxon>
        <taxon>Saprolegniales</taxon>
        <taxon>Achlyaceae</taxon>
        <taxon>Thraustotheca</taxon>
    </lineage>
</organism>
<dbReference type="InterPro" id="IPR013507">
    <property type="entry name" value="DNA_mismatch_S5_2-like"/>
</dbReference>
<reference evidence="6 7" key="1">
    <citation type="journal article" date="2014" name="Genome Biol. Evol.">
        <title>The secreted proteins of Achlya hypogyna and Thraustotheca clavata identify the ancestral oomycete secretome and reveal gene acquisitions by horizontal gene transfer.</title>
        <authorList>
            <person name="Misner I."/>
            <person name="Blouin N."/>
            <person name="Leonard G."/>
            <person name="Richards T.A."/>
            <person name="Lane C.E."/>
        </authorList>
    </citation>
    <scope>NUCLEOTIDE SEQUENCE [LARGE SCALE GENOMIC DNA]</scope>
    <source>
        <strain evidence="6 7">ATCC 34112</strain>
    </source>
</reference>
<dbReference type="Proteomes" id="UP000243217">
    <property type="component" value="Unassembled WGS sequence"/>
</dbReference>
<dbReference type="SMART" id="SM00853">
    <property type="entry name" value="MutL_C"/>
    <property type="match status" value="1"/>
</dbReference>
<dbReference type="GO" id="GO:0016887">
    <property type="term" value="F:ATP hydrolysis activity"/>
    <property type="evidence" value="ECO:0007669"/>
    <property type="project" value="InterPro"/>
</dbReference>
<dbReference type="InterPro" id="IPR036890">
    <property type="entry name" value="HATPase_C_sf"/>
</dbReference>
<dbReference type="SUPFAM" id="SSF55874">
    <property type="entry name" value="ATPase domain of HSP90 chaperone/DNA topoisomerase II/histidine kinase"/>
    <property type="match status" value="1"/>
</dbReference>
<evidence type="ECO:0000256" key="2">
    <source>
        <dbReference type="ARBA" id="ARBA00022763"/>
    </source>
</evidence>
<feature type="domain" description="DNA mismatch repair protein S5" evidence="5">
    <location>
        <begin position="236"/>
        <end position="359"/>
    </location>
</feature>
<dbReference type="STRING" id="74557.A0A1W0A3J1"/>
<feature type="region of interest" description="Disordered" evidence="3">
    <location>
        <begin position="530"/>
        <end position="564"/>
    </location>
</feature>
<dbReference type="Pfam" id="PF01119">
    <property type="entry name" value="DNA_mis_repair"/>
    <property type="match status" value="1"/>
</dbReference>
<keyword evidence="6" id="KW-0255">Endonuclease</keyword>
<dbReference type="EMBL" id="JNBS01000540">
    <property type="protein sequence ID" value="OQS04853.1"/>
    <property type="molecule type" value="Genomic_DNA"/>
</dbReference>
<dbReference type="GO" id="GO:0004519">
    <property type="term" value="F:endonuclease activity"/>
    <property type="evidence" value="ECO:0007669"/>
    <property type="project" value="UniProtKB-KW"/>
</dbReference>
<evidence type="ECO:0000259" key="4">
    <source>
        <dbReference type="SMART" id="SM00853"/>
    </source>
</evidence>
<dbReference type="InterPro" id="IPR014762">
    <property type="entry name" value="DNA_mismatch_repair_CS"/>
</dbReference>
<dbReference type="InterPro" id="IPR002099">
    <property type="entry name" value="MutL/Mlh/PMS"/>
</dbReference>
<dbReference type="CDD" id="cd03484">
    <property type="entry name" value="MutL_Trans_hPMS_2_like"/>
    <property type="match status" value="1"/>
</dbReference>
<dbReference type="InterPro" id="IPR020568">
    <property type="entry name" value="Ribosomal_Su5_D2-typ_SF"/>
</dbReference>
<dbReference type="GO" id="GO:0006298">
    <property type="term" value="P:mismatch repair"/>
    <property type="evidence" value="ECO:0007669"/>
    <property type="project" value="InterPro"/>
</dbReference>
<gene>
    <name evidence="6" type="ORF">THRCLA_02942</name>
</gene>
<feature type="region of interest" description="Disordered" evidence="3">
    <location>
        <begin position="369"/>
        <end position="477"/>
    </location>
</feature>
<dbReference type="InterPro" id="IPR014721">
    <property type="entry name" value="Ribsml_uS5_D2-typ_fold_subgr"/>
</dbReference>
<sequence>MTCHLNFGGDLAKDEGRGKMELKSIPKQDVMKICSGQSVVDLATAVKELVENALDAGATQIDVKLKEYGQLSFEVSDNGKGIASKDHAAIALKHYTSKISAFEDLESVASFGFRGEALSSMCQLATTFTVHTRTEEDPLGVVLGFDPSGVLVTSTLKARPVGTTVIVENLFKPLPVRHKDFVKNIKRHYGKLLKILQAYAIITANVQLSCINFAGKNNVRQAVLSTQKNSSMNDNIANIYGTKFLKTLLPVQKSVCLGGDVATIVGFVSKVGEGVGRSDNDRQFFYVNGRPVDLPNATKAVNEIWRQFEMKNKPACFLDIKLPSGCFDVNVTPDKREVFVKEEVALMEALREDLLAKYEPTRGTFHVQPLISSQLNPTPALPRSNKDSVPEPSVTATKRSRDASKTKAAEQKDEDINHEVTINTASASKSSHVEVNLAASDSEVDTESPLPPKKAKTKSTPLASNIDESDQAVSLTDSAPTNSFLNVQAITEKKKDIPKTLFQTTASPQKVPSTLNDIELVYSPIAVQAPKNKSPKTVEGKSMPQMSSSSAQGSRREFLPLQPFPPSITTTSMADITKQRKRYYLIKSKELGQAKSNDEFCCIDTEDESNAIARLQRTLTKDDFAKMEIIGQFNLGFIIARSGSDLYIIDQHASDEKYRFETLQKTTTLHQQPLVQPMAMELTAVEEMTILEHLPIFEKQGFHFAIDATAPVTKKLKLISLPFSKHTTFGLSDVRELASLLMEAPHQAQTLRLPKVTAMFASRACRSAVMIGTALRKEEMQKIVTQLSTLDQPWNCPHGRPTMRHLVDLNCLG</sequence>
<dbReference type="InterPro" id="IPR037198">
    <property type="entry name" value="MutL_C_sf"/>
</dbReference>
<feature type="non-terminal residue" evidence="6">
    <location>
        <position position="813"/>
    </location>
</feature>
<dbReference type="InterPro" id="IPR038973">
    <property type="entry name" value="MutL/Mlh/Pms-like"/>
</dbReference>
<dbReference type="PANTHER" id="PTHR10073">
    <property type="entry name" value="DNA MISMATCH REPAIR PROTEIN MLH, PMS, MUTL"/>
    <property type="match status" value="1"/>
</dbReference>
<dbReference type="Gene3D" id="3.30.230.10">
    <property type="match status" value="1"/>
</dbReference>
<evidence type="ECO:0000313" key="7">
    <source>
        <dbReference type="Proteomes" id="UP000243217"/>
    </source>
</evidence>
<name>A0A1W0A3J1_9STRA</name>
<dbReference type="CDD" id="cd16926">
    <property type="entry name" value="HATPase_MutL-MLH-PMS-like"/>
    <property type="match status" value="1"/>
</dbReference>
<dbReference type="Pfam" id="PF13589">
    <property type="entry name" value="HATPase_c_3"/>
    <property type="match status" value="1"/>
</dbReference>
<proteinExistence type="inferred from homology"/>
<dbReference type="SUPFAM" id="SSF54211">
    <property type="entry name" value="Ribosomal protein S5 domain 2-like"/>
    <property type="match status" value="1"/>
</dbReference>
<feature type="domain" description="MutL C-terminal dimerisation" evidence="4">
    <location>
        <begin position="629"/>
        <end position="775"/>
    </location>
</feature>
<feature type="compositionally biased region" description="Polar residues" evidence="3">
    <location>
        <begin position="544"/>
        <end position="553"/>
    </location>
</feature>
<dbReference type="InterPro" id="IPR042120">
    <property type="entry name" value="MutL_C_dimsub"/>
</dbReference>
<dbReference type="InterPro" id="IPR014790">
    <property type="entry name" value="MutL_C"/>
</dbReference>
<dbReference type="PROSITE" id="PS00058">
    <property type="entry name" value="DNA_MISMATCH_REPAIR_1"/>
    <property type="match status" value="1"/>
</dbReference>
<keyword evidence="6" id="KW-0540">Nuclease</keyword>
<evidence type="ECO:0000256" key="3">
    <source>
        <dbReference type="SAM" id="MobiDB-lite"/>
    </source>
</evidence>
<protein>
    <submittedName>
        <fullName evidence="6">Mismatch repair endonuclease PMS2</fullName>
    </submittedName>
</protein>
<dbReference type="GO" id="GO:0005524">
    <property type="term" value="F:ATP binding"/>
    <property type="evidence" value="ECO:0007669"/>
    <property type="project" value="InterPro"/>
</dbReference>
<evidence type="ECO:0000256" key="1">
    <source>
        <dbReference type="ARBA" id="ARBA00006082"/>
    </source>
</evidence>
<dbReference type="PANTHER" id="PTHR10073:SF52">
    <property type="entry name" value="MISMATCH REPAIR ENDONUCLEASE PMS2"/>
    <property type="match status" value="1"/>
</dbReference>
<dbReference type="GO" id="GO:0140664">
    <property type="term" value="F:ATP-dependent DNA damage sensor activity"/>
    <property type="evidence" value="ECO:0007669"/>
    <property type="project" value="InterPro"/>
</dbReference>
<dbReference type="GO" id="GO:0032389">
    <property type="term" value="C:MutLalpha complex"/>
    <property type="evidence" value="ECO:0007669"/>
    <property type="project" value="TreeGrafter"/>
</dbReference>
<dbReference type="SUPFAM" id="SSF118116">
    <property type="entry name" value="DNA mismatch repair protein MutL"/>
    <property type="match status" value="1"/>
</dbReference>